<proteinExistence type="inferred from homology"/>
<name>A0AB94ILC2_9BACI</name>
<dbReference type="EMBL" id="ALAN01000085">
    <property type="protein sequence ID" value="ETI67798.1"/>
    <property type="molecule type" value="Genomic_DNA"/>
</dbReference>
<keyword evidence="3" id="KW-0547">Nucleotide-binding</keyword>
<dbReference type="Gene3D" id="3.40.50.300">
    <property type="entry name" value="P-loop containing nucleotide triphosphate hydrolases"/>
    <property type="match status" value="1"/>
</dbReference>
<evidence type="ECO:0000256" key="5">
    <source>
        <dbReference type="ARBA" id="ARBA00022970"/>
    </source>
</evidence>
<evidence type="ECO:0000313" key="7">
    <source>
        <dbReference type="EMBL" id="ETI67798.1"/>
    </source>
</evidence>
<dbReference type="SMART" id="SM00382">
    <property type="entry name" value="AAA"/>
    <property type="match status" value="1"/>
</dbReference>
<keyword evidence="4 7" id="KW-0067">ATP-binding</keyword>
<dbReference type="InterPro" id="IPR052156">
    <property type="entry name" value="BCAA_Transport_ATP-bd_LivF"/>
</dbReference>
<comment type="similarity">
    <text evidence="1">Belongs to the ABC transporter superfamily.</text>
</comment>
<dbReference type="GO" id="GO:0005524">
    <property type="term" value="F:ATP binding"/>
    <property type="evidence" value="ECO:0007669"/>
    <property type="project" value="UniProtKB-KW"/>
</dbReference>
<evidence type="ECO:0000256" key="2">
    <source>
        <dbReference type="ARBA" id="ARBA00022448"/>
    </source>
</evidence>
<dbReference type="AlphaFoldDB" id="A0AB94ILC2"/>
<evidence type="ECO:0000256" key="1">
    <source>
        <dbReference type="ARBA" id="ARBA00005417"/>
    </source>
</evidence>
<evidence type="ECO:0000256" key="3">
    <source>
        <dbReference type="ARBA" id="ARBA00022741"/>
    </source>
</evidence>
<comment type="caution">
    <text evidence="7">The sequence shown here is derived from an EMBL/GenBank/DDBJ whole genome shotgun (WGS) entry which is preliminary data.</text>
</comment>
<dbReference type="InterPro" id="IPR003593">
    <property type="entry name" value="AAA+_ATPase"/>
</dbReference>
<dbReference type="GO" id="GO:0016887">
    <property type="term" value="F:ATP hydrolysis activity"/>
    <property type="evidence" value="ECO:0007669"/>
    <property type="project" value="InterPro"/>
</dbReference>
<dbReference type="PROSITE" id="PS00211">
    <property type="entry name" value="ABC_TRANSPORTER_1"/>
    <property type="match status" value="1"/>
</dbReference>
<organism evidence="7 8">
    <name type="scientific">Neobacillus vireti LMG 21834</name>
    <dbReference type="NCBI Taxonomy" id="1131730"/>
    <lineage>
        <taxon>Bacteria</taxon>
        <taxon>Bacillati</taxon>
        <taxon>Bacillota</taxon>
        <taxon>Bacilli</taxon>
        <taxon>Bacillales</taxon>
        <taxon>Bacillaceae</taxon>
        <taxon>Neobacillus</taxon>
    </lineage>
</organism>
<evidence type="ECO:0000259" key="6">
    <source>
        <dbReference type="PROSITE" id="PS50893"/>
    </source>
</evidence>
<accession>A0AB94ILC2</accession>
<feature type="domain" description="ABC transporter" evidence="6">
    <location>
        <begin position="6"/>
        <end position="235"/>
    </location>
</feature>
<dbReference type="CDD" id="cd03224">
    <property type="entry name" value="ABC_TM1139_LivF_branched"/>
    <property type="match status" value="1"/>
</dbReference>
<gene>
    <name evidence="7" type="ORF">BAVI_15727</name>
</gene>
<dbReference type="InterPro" id="IPR017871">
    <property type="entry name" value="ABC_transporter-like_CS"/>
</dbReference>
<dbReference type="PANTHER" id="PTHR43820">
    <property type="entry name" value="HIGH-AFFINITY BRANCHED-CHAIN AMINO ACID TRANSPORT ATP-BINDING PROTEIN LIVF"/>
    <property type="match status" value="1"/>
</dbReference>
<dbReference type="InterPro" id="IPR003439">
    <property type="entry name" value="ABC_transporter-like_ATP-bd"/>
</dbReference>
<dbReference type="GO" id="GO:0015807">
    <property type="term" value="P:L-amino acid transport"/>
    <property type="evidence" value="ECO:0007669"/>
    <property type="project" value="TreeGrafter"/>
</dbReference>
<dbReference type="RefSeq" id="WP_024029326.1">
    <property type="nucleotide sequence ID" value="NZ_ALAN01000085.1"/>
</dbReference>
<sequence>MNNDLLKLDKVETHIGQYHILQGVSFEVKKGEVTVLLGRNGAGKTTTLRTIMGLKPASKGSVTFKGEAIQSLPTYTIAKKGIGYVPEDQGIFAGLTVEENMRVAIQKDDEETAKRMDWILHLFPDLKRFWKKPGGLLSGGQKQMLSIARAYVNENELLLIDEPSKGLAPIVVEKVMDSIIQMKDQTTIVLVEQNFMMASTIGDQFYIIDDGRTVSHGSMKQLKENEEMKRKYLGIA</sequence>
<evidence type="ECO:0000313" key="8">
    <source>
        <dbReference type="Proteomes" id="UP000018877"/>
    </source>
</evidence>
<dbReference type="InterPro" id="IPR027417">
    <property type="entry name" value="P-loop_NTPase"/>
</dbReference>
<dbReference type="PANTHER" id="PTHR43820:SF2">
    <property type="entry name" value="ABC TRANSPORTER ATP-BINDING PROTEIN"/>
    <property type="match status" value="1"/>
</dbReference>
<dbReference type="Pfam" id="PF00005">
    <property type="entry name" value="ABC_tran"/>
    <property type="match status" value="1"/>
</dbReference>
<keyword evidence="2" id="KW-0813">Transport</keyword>
<dbReference type="GO" id="GO:0015658">
    <property type="term" value="F:branched-chain amino acid transmembrane transporter activity"/>
    <property type="evidence" value="ECO:0007669"/>
    <property type="project" value="TreeGrafter"/>
</dbReference>
<evidence type="ECO:0000256" key="4">
    <source>
        <dbReference type="ARBA" id="ARBA00022840"/>
    </source>
</evidence>
<dbReference type="SUPFAM" id="SSF52540">
    <property type="entry name" value="P-loop containing nucleoside triphosphate hydrolases"/>
    <property type="match status" value="1"/>
</dbReference>
<reference evidence="7 8" key="1">
    <citation type="journal article" date="2014" name="Environ. Microbiol.">
        <title>The nitrate-ammonifying and nosZ-carrying bacterium Bacillus vireti is a potent source and sink for nitric and nitrous oxide under high nitrate conditions.</title>
        <authorList>
            <person name="Mania D."/>
            <person name="Heylen K."/>
            <person name="van Spanning R.J."/>
            <person name="Frostegard A."/>
        </authorList>
    </citation>
    <scope>NUCLEOTIDE SEQUENCE [LARGE SCALE GENOMIC DNA]</scope>
    <source>
        <strain evidence="7 8">LMG 21834</strain>
    </source>
</reference>
<keyword evidence="5" id="KW-0029">Amino-acid transport</keyword>
<dbReference type="Proteomes" id="UP000018877">
    <property type="component" value="Unassembled WGS sequence"/>
</dbReference>
<protein>
    <submittedName>
        <fullName evidence="7">ABC transporter ATP-binding protein</fullName>
    </submittedName>
</protein>
<dbReference type="PROSITE" id="PS50893">
    <property type="entry name" value="ABC_TRANSPORTER_2"/>
    <property type="match status" value="1"/>
</dbReference>
<keyword evidence="8" id="KW-1185">Reference proteome</keyword>